<feature type="compositionally biased region" description="Low complexity" evidence="1">
    <location>
        <begin position="8"/>
        <end position="18"/>
    </location>
</feature>
<reference evidence="2 3" key="1">
    <citation type="journal article" date="2019" name="Mol. Ecol. Resour.">
        <title>Improving Illumina assemblies with Hi-C and long reads: an example with the North African dromedary.</title>
        <authorList>
            <person name="Elbers J.P."/>
            <person name="Rogers M.F."/>
            <person name="Perelman P.L."/>
            <person name="Proskuryakova A.A."/>
            <person name="Serdyukova N.A."/>
            <person name="Johnson W.E."/>
            <person name="Horin P."/>
            <person name="Corander J."/>
            <person name="Murphy D."/>
            <person name="Burger P.A."/>
        </authorList>
    </citation>
    <scope>NUCLEOTIDE SEQUENCE [LARGE SCALE GENOMIC DNA]</scope>
    <source>
        <strain evidence="2">Drom800</strain>
        <tissue evidence="2">Blood</tissue>
    </source>
</reference>
<keyword evidence="3" id="KW-1185">Reference proteome</keyword>
<evidence type="ECO:0000313" key="3">
    <source>
        <dbReference type="Proteomes" id="UP000299084"/>
    </source>
</evidence>
<feature type="region of interest" description="Disordered" evidence="1">
    <location>
        <begin position="1"/>
        <end position="25"/>
    </location>
</feature>
<organism evidence="2 3">
    <name type="scientific">Camelus dromedarius</name>
    <name type="common">Dromedary</name>
    <name type="synonym">Arabian camel</name>
    <dbReference type="NCBI Taxonomy" id="9838"/>
    <lineage>
        <taxon>Eukaryota</taxon>
        <taxon>Metazoa</taxon>
        <taxon>Chordata</taxon>
        <taxon>Craniata</taxon>
        <taxon>Vertebrata</taxon>
        <taxon>Euteleostomi</taxon>
        <taxon>Mammalia</taxon>
        <taxon>Eutheria</taxon>
        <taxon>Laurasiatheria</taxon>
        <taxon>Artiodactyla</taxon>
        <taxon>Tylopoda</taxon>
        <taxon>Camelidae</taxon>
        <taxon>Camelus</taxon>
    </lineage>
</organism>
<evidence type="ECO:0000256" key="1">
    <source>
        <dbReference type="SAM" id="MobiDB-lite"/>
    </source>
</evidence>
<name>A0A5N4C6N0_CAMDR</name>
<dbReference type="Proteomes" id="UP000299084">
    <property type="component" value="Unassembled WGS sequence"/>
</dbReference>
<sequence>MRGDTLTSSSFSSAVSRNRSGRKGFTPLEFSTLKIFSDGQPPNSEWFTDPGWVPRGSVAEPRPALNRQMLSERMSHQVKGPMPTYTQEPAPLPSLSHLHPPDSSGVPQTHVSEGIRRKAGIVGQDSLTVYCPGLSEPSNSPLSLNPSRYPAECESRYAGGGHSRWLLEKAPEGSEPYPSEGLSPQDDLLRDDPVAVNVSFLGDAGLAEVCAFSMEIARLRGVSGPGVSTLLSLLSPYTPHSCW</sequence>
<protein>
    <submittedName>
        <fullName evidence="2">Uncharacterized protein</fullName>
    </submittedName>
</protein>
<comment type="caution">
    <text evidence="2">The sequence shown here is derived from an EMBL/GenBank/DDBJ whole genome shotgun (WGS) entry which is preliminary data.</text>
</comment>
<evidence type="ECO:0000313" key="2">
    <source>
        <dbReference type="EMBL" id="KAB1254547.1"/>
    </source>
</evidence>
<dbReference type="EMBL" id="JWIN03000034">
    <property type="protein sequence ID" value="KAB1254547.1"/>
    <property type="molecule type" value="Genomic_DNA"/>
</dbReference>
<accession>A0A5N4C6N0</accession>
<gene>
    <name evidence="2" type="ORF">Cadr_000029487</name>
</gene>
<dbReference type="AlphaFoldDB" id="A0A5N4C6N0"/>
<proteinExistence type="predicted"/>